<reference evidence="1 2" key="1">
    <citation type="submission" date="2014-06" db="EMBL/GenBank/DDBJ databases">
        <title>Evolutionary Origins and Diversification of the Mycorrhizal Mutualists.</title>
        <authorList>
            <consortium name="DOE Joint Genome Institute"/>
            <consortium name="Mycorrhizal Genomics Consortium"/>
            <person name="Kohler A."/>
            <person name="Kuo A."/>
            <person name="Nagy L.G."/>
            <person name="Floudas D."/>
            <person name="Copeland A."/>
            <person name="Barry K.W."/>
            <person name="Cichocki N."/>
            <person name="Veneault-Fourrey C."/>
            <person name="LaButti K."/>
            <person name="Lindquist E.A."/>
            <person name="Lipzen A."/>
            <person name="Lundell T."/>
            <person name="Morin E."/>
            <person name="Murat C."/>
            <person name="Riley R."/>
            <person name="Ohm R."/>
            <person name="Sun H."/>
            <person name="Tunlid A."/>
            <person name="Henrissat B."/>
            <person name="Grigoriev I.V."/>
            <person name="Hibbett D.S."/>
            <person name="Martin F."/>
        </authorList>
    </citation>
    <scope>NUCLEOTIDE SEQUENCE [LARGE SCALE GENOMIC DNA]</scope>
    <source>
        <strain evidence="1 2">SS14</strain>
    </source>
</reference>
<protein>
    <submittedName>
        <fullName evidence="1">Uncharacterized protein</fullName>
    </submittedName>
</protein>
<keyword evidence="2" id="KW-1185">Reference proteome</keyword>
<sequence length="111" mass="12944">MTDKPLAEVKFSKLKECPILTARCIDPFVLQTWSMVCKRYMKHMEKKADVIVSFMTEGMMEPRLVAWYQGDQACINDLTLSEYLSELAAFVLERKWEHKLRQKILAAKQGD</sequence>
<dbReference type="HOGENOM" id="CLU_159701_0_0_1"/>
<name>A0A0C9UTP2_SPHS4</name>
<dbReference type="OrthoDB" id="2369050at2759"/>
<accession>A0A0C9UTP2</accession>
<dbReference type="EMBL" id="KN837162">
    <property type="protein sequence ID" value="KIJ38239.1"/>
    <property type="molecule type" value="Genomic_DNA"/>
</dbReference>
<evidence type="ECO:0000313" key="1">
    <source>
        <dbReference type="EMBL" id="KIJ38239.1"/>
    </source>
</evidence>
<organism evidence="1 2">
    <name type="scientific">Sphaerobolus stellatus (strain SS14)</name>
    <dbReference type="NCBI Taxonomy" id="990650"/>
    <lineage>
        <taxon>Eukaryota</taxon>
        <taxon>Fungi</taxon>
        <taxon>Dikarya</taxon>
        <taxon>Basidiomycota</taxon>
        <taxon>Agaricomycotina</taxon>
        <taxon>Agaricomycetes</taxon>
        <taxon>Phallomycetidae</taxon>
        <taxon>Geastrales</taxon>
        <taxon>Sphaerobolaceae</taxon>
        <taxon>Sphaerobolus</taxon>
    </lineage>
</organism>
<dbReference type="Proteomes" id="UP000054279">
    <property type="component" value="Unassembled WGS sequence"/>
</dbReference>
<gene>
    <name evidence="1" type="ORF">M422DRAFT_176908</name>
</gene>
<proteinExistence type="predicted"/>
<dbReference type="AlphaFoldDB" id="A0A0C9UTP2"/>
<evidence type="ECO:0000313" key="2">
    <source>
        <dbReference type="Proteomes" id="UP000054279"/>
    </source>
</evidence>